<evidence type="ECO:0000259" key="1">
    <source>
        <dbReference type="Pfam" id="PF10213"/>
    </source>
</evidence>
<organism evidence="2 3">
    <name type="scientific">Wickerhamomyces mucosus</name>
    <dbReference type="NCBI Taxonomy" id="1378264"/>
    <lineage>
        <taxon>Eukaryota</taxon>
        <taxon>Fungi</taxon>
        <taxon>Dikarya</taxon>
        <taxon>Ascomycota</taxon>
        <taxon>Saccharomycotina</taxon>
        <taxon>Saccharomycetes</taxon>
        <taxon>Phaffomycetales</taxon>
        <taxon>Wickerhamomycetaceae</taxon>
        <taxon>Wickerhamomyces</taxon>
    </lineage>
</organism>
<reference evidence="2" key="1">
    <citation type="journal article" date="2021" name="Open Biol.">
        <title>Shared evolutionary footprints suggest mitochondrial oxidative damage underlies multiple complex I losses in fungi.</title>
        <authorList>
            <person name="Schikora-Tamarit M.A."/>
            <person name="Marcet-Houben M."/>
            <person name="Nosek J."/>
            <person name="Gabaldon T."/>
        </authorList>
    </citation>
    <scope>NUCLEOTIDE SEQUENCE</scope>
    <source>
        <strain evidence="2">CBS6341</strain>
    </source>
</reference>
<dbReference type="GO" id="GO:0032543">
    <property type="term" value="P:mitochondrial translation"/>
    <property type="evidence" value="ECO:0007669"/>
    <property type="project" value="InterPro"/>
</dbReference>
<evidence type="ECO:0000313" key="2">
    <source>
        <dbReference type="EMBL" id="KAH3671212.1"/>
    </source>
</evidence>
<dbReference type="PANTHER" id="PTHR13490">
    <property type="entry name" value="MITOCHONDRIAL 28S RIBOSOMAL PROTEIN S28"/>
    <property type="match status" value="1"/>
</dbReference>
<comment type="caution">
    <text evidence="2">The sequence shown here is derived from an EMBL/GenBank/DDBJ whole genome shotgun (WGS) entry which is preliminary data.</text>
</comment>
<proteinExistence type="predicted"/>
<dbReference type="InterPro" id="IPR039848">
    <property type="entry name" value="Ribosomal_mS35_mt"/>
</dbReference>
<dbReference type="GO" id="GO:0003735">
    <property type="term" value="F:structural constituent of ribosome"/>
    <property type="evidence" value="ECO:0007669"/>
    <property type="project" value="InterPro"/>
</dbReference>
<dbReference type="InterPro" id="IPR019349">
    <property type="entry name" value="Ribosomal_mS35_mit"/>
</dbReference>
<protein>
    <recommendedName>
        <fullName evidence="1">Small ribosomal subunit protein mS35 mitochondrial conserved domain-containing protein</fullName>
    </recommendedName>
</protein>
<sequence length="284" mass="33910">MLRHFSTSTKTFQLYKTPSKWANLPPEQILALYKERSLKLVGQNKFNQDELNALLSTSKYTGIPEHEIKRIYTKGEVGVFEILNEKYQDNYNPPKFQFDEYPENAQQIIRDHREQREYNRIAAYEMPHLVKYRQEYKPTVDKPLKFKFVKYLGESDYKANQKVSLVVKLSDLKLDEKQQHKFKVLSGTRFNHDLQELKMSYNKLGSSLQNSKELSQQFSRLLKESKDLSKDDFSDIPLDLRYFNKLKSNDHNKKLNRYKLKFPEEWKRPEDAPKERKSVLDLIE</sequence>
<reference evidence="2" key="2">
    <citation type="submission" date="2021-01" db="EMBL/GenBank/DDBJ databases">
        <authorList>
            <person name="Schikora-Tamarit M.A."/>
        </authorList>
    </citation>
    <scope>NUCLEOTIDE SEQUENCE</scope>
    <source>
        <strain evidence="2">CBS6341</strain>
    </source>
</reference>
<dbReference type="OrthoDB" id="283424at2759"/>
<dbReference type="Proteomes" id="UP000769528">
    <property type="component" value="Unassembled WGS sequence"/>
</dbReference>
<feature type="domain" description="Small ribosomal subunit protein mS35 mitochondrial conserved" evidence="1">
    <location>
        <begin position="137"/>
        <end position="267"/>
    </location>
</feature>
<accession>A0A9P8PG30</accession>
<dbReference type="PANTHER" id="PTHR13490:SF0">
    <property type="entry name" value="SMALL RIBOSOMAL SUBUNIT PROTEIN MS35"/>
    <property type="match status" value="1"/>
</dbReference>
<name>A0A9P8PG30_9ASCO</name>
<dbReference type="GO" id="GO:0005763">
    <property type="term" value="C:mitochondrial small ribosomal subunit"/>
    <property type="evidence" value="ECO:0007669"/>
    <property type="project" value="TreeGrafter"/>
</dbReference>
<gene>
    <name evidence="2" type="ORF">WICMUC_004729</name>
</gene>
<dbReference type="Pfam" id="PF10213">
    <property type="entry name" value="MRP-S28"/>
    <property type="match status" value="1"/>
</dbReference>
<dbReference type="EMBL" id="JAEUBF010001283">
    <property type="protein sequence ID" value="KAH3671212.1"/>
    <property type="molecule type" value="Genomic_DNA"/>
</dbReference>
<dbReference type="AlphaFoldDB" id="A0A9P8PG30"/>
<evidence type="ECO:0000313" key="3">
    <source>
        <dbReference type="Proteomes" id="UP000769528"/>
    </source>
</evidence>
<keyword evidence="3" id="KW-1185">Reference proteome</keyword>